<evidence type="ECO:0000259" key="12">
    <source>
        <dbReference type="Pfam" id="PF01433"/>
    </source>
</evidence>
<dbReference type="InterPro" id="IPR024571">
    <property type="entry name" value="ERAP1-like_C_dom"/>
</dbReference>
<dbReference type="PANTHER" id="PTHR11533:SF174">
    <property type="entry name" value="PUROMYCIN-SENSITIVE AMINOPEPTIDASE-RELATED"/>
    <property type="match status" value="1"/>
</dbReference>
<dbReference type="GO" id="GO:0042277">
    <property type="term" value="F:peptide binding"/>
    <property type="evidence" value="ECO:0007669"/>
    <property type="project" value="TreeGrafter"/>
</dbReference>
<keyword evidence="5 11" id="KW-0378">Hydrolase</keyword>
<comment type="cofactor">
    <cofactor evidence="9 11">
        <name>Zn(2+)</name>
        <dbReference type="ChEBI" id="CHEBI:29105"/>
    </cofactor>
    <text evidence="9 11">Binds 1 zinc ion per subunit.</text>
</comment>
<keyword evidence="2 11" id="KW-0031">Aminopeptidase</keyword>
<dbReference type="SUPFAM" id="SSF63737">
    <property type="entry name" value="Leukotriene A4 hydrolase N-terminal domain"/>
    <property type="match status" value="1"/>
</dbReference>
<feature type="domain" description="ERAP1-like C-terminal" evidence="13">
    <location>
        <begin position="526"/>
        <end position="854"/>
    </location>
</feature>
<dbReference type="Gene3D" id="2.60.40.1730">
    <property type="entry name" value="tricorn interacting facor f3 domain"/>
    <property type="match status" value="1"/>
</dbReference>
<evidence type="ECO:0000256" key="6">
    <source>
        <dbReference type="ARBA" id="ARBA00022833"/>
    </source>
</evidence>
<protein>
    <recommendedName>
        <fullName evidence="11">Aminopeptidase</fullName>
        <ecNumber evidence="11">3.4.11.-</ecNumber>
    </recommendedName>
</protein>
<evidence type="ECO:0000256" key="11">
    <source>
        <dbReference type="RuleBase" id="RU364040"/>
    </source>
</evidence>
<dbReference type="InterPro" id="IPR042097">
    <property type="entry name" value="Aminopeptidase_N-like_N_sf"/>
</dbReference>
<evidence type="ECO:0000256" key="2">
    <source>
        <dbReference type="ARBA" id="ARBA00022438"/>
    </source>
</evidence>
<evidence type="ECO:0000256" key="4">
    <source>
        <dbReference type="ARBA" id="ARBA00022723"/>
    </source>
</evidence>
<name>A0A7S1XT33_9STRA</name>
<dbReference type="GO" id="GO:0043171">
    <property type="term" value="P:peptide catabolic process"/>
    <property type="evidence" value="ECO:0007669"/>
    <property type="project" value="TreeGrafter"/>
</dbReference>
<dbReference type="FunFam" id="1.10.390.10:FF:000001">
    <property type="entry name" value="Aminopeptidase"/>
    <property type="match status" value="1"/>
</dbReference>
<dbReference type="GO" id="GO:0070006">
    <property type="term" value="F:metalloaminopeptidase activity"/>
    <property type="evidence" value="ECO:0007669"/>
    <property type="project" value="TreeGrafter"/>
</dbReference>
<keyword evidence="4 9" id="KW-0479">Metal-binding</keyword>
<evidence type="ECO:0000256" key="9">
    <source>
        <dbReference type="PIRSR" id="PIRSR634016-3"/>
    </source>
</evidence>
<evidence type="ECO:0000256" key="7">
    <source>
        <dbReference type="ARBA" id="ARBA00023049"/>
    </source>
</evidence>
<reference evidence="15" key="1">
    <citation type="submission" date="2021-01" db="EMBL/GenBank/DDBJ databases">
        <authorList>
            <person name="Corre E."/>
            <person name="Pelletier E."/>
            <person name="Niang G."/>
            <person name="Scheremetjew M."/>
            <person name="Finn R."/>
            <person name="Kale V."/>
            <person name="Holt S."/>
            <person name="Cochrane G."/>
            <person name="Meng A."/>
            <person name="Brown T."/>
            <person name="Cohen L."/>
        </authorList>
    </citation>
    <scope>NUCLEOTIDE SEQUENCE</scope>
    <source>
        <strain evidence="15">CCMP2877</strain>
    </source>
</reference>
<evidence type="ECO:0000313" key="15">
    <source>
        <dbReference type="EMBL" id="CAD9260385.1"/>
    </source>
</evidence>
<gene>
    <name evidence="15" type="ORF">PPAR1163_LOCUS18763</name>
</gene>
<proteinExistence type="inferred from homology"/>
<evidence type="ECO:0000259" key="14">
    <source>
        <dbReference type="Pfam" id="PF17900"/>
    </source>
</evidence>
<evidence type="ECO:0000259" key="13">
    <source>
        <dbReference type="Pfam" id="PF11838"/>
    </source>
</evidence>
<dbReference type="Gene3D" id="2.60.40.1910">
    <property type="match status" value="1"/>
</dbReference>
<dbReference type="GO" id="GO:0016020">
    <property type="term" value="C:membrane"/>
    <property type="evidence" value="ECO:0007669"/>
    <property type="project" value="TreeGrafter"/>
</dbReference>
<dbReference type="Pfam" id="PF01433">
    <property type="entry name" value="Peptidase_M1"/>
    <property type="match status" value="1"/>
</dbReference>
<dbReference type="Gene3D" id="1.10.390.10">
    <property type="entry name" value="Neutral Protease Domain 2"/>
    <property type="match status" value="1"/>
</dbReference>
<evidence type="ECO:0000256" key="10">
    <source>
        <dbReference type="PIRSR" id="PIRSR634016-4"/>
    </source>
</evidence>
<dbReference type="PRINTS" id="PR00756">
    <property type="entry name" value="ALADIPTASE"/>
</dbReference>
<sequence length="878" mass="96842">MADDKAAGRVVLPPCLEPTKYILKITPDMERFVFDGEMSVELDCREATSEVVVHSKELHIREACVEHDGGVANAVGISYDLKLTTCTIKLDGEVPAGGKAVLNVNYMGYLNNQMAGFYRSNYTAANGERRVMASTQFEALDARRAFPCWDEPARKAVFELTLVVPANLHCFSNMPEAEAALIEEGRLRSVQFLPSPRMSTYLLAFCVGEFDFVQKLTDHGVIVKVYTPPGKSDSGHYALDVACRCLDLYDDFFGLEYPLPKLDMVAIPEFAMGAMENWGLVTYRMVDLLIDPVLASPQQKQRVATVVNHELAHQWFGNLVTMQWWDDLWLNEGFASWTETFANDALFPEWKMWEQFTSSTQGAALRLDSLRSSHPIQVPIKHAEEVEEVFDAISYCKGSSVVRLAHAVLGAEAFQAGLQAYMAEHQYGNTETTDLWRAWEVASGKPIGEIMSSWTQQMGFPLLTATLSGSTVKVTQRWFLSDGSVPEEKKTWVVPLIYATKEGKVANPELMRGEEHSITLPAEFGFLKLNWGQEVPLRVHYDDALLDIMCGAIRAGDVPAGDRAGFLSDCVALAKACIMPPEKLVQVLRAFADERDSTVWETMSAAFSLLSNAMLNEIGGAAGDKYTAFVASFVAPAISDIGWDASESDAHLDKTLRGTLFSLAGKYCASDEALAAEAKRRFQVLLNRDASDAEKAAAVPTELRVSLYKMVMRAAGEADFEAMMGLFAATDDNQAQKEIMQCVGLTPSEALRRRVLDWAISGELKLQDFFYTFAGVTSSGRDGLVQAWAFFKDNFAHIKSMLATASPSLMSAVIVYSTMGASSLEFAQDIESFFEANPLPQNSRRIAQLLENVRSLAKFTDAVRASPLASDAVDFATI</sequence>
<dbReference type="EMBL" id="HBGJ01029715">
    <property type="protein sequence ID" value="CAD9260385.1"/>
    <property type="molecule type" value="Transcribed_RNA"/>
</dbReference>
<keyword evidence="6 9" id="KW-0862">Zinc</keyword>
<dbReference type="EC" id="3.4.11.-" evidence="11"/>
<dbReference type="GO" id="GO:0006508">
    <property type="term" value="P:proteolysis"/>
    <property type="evidence" value="ECO:0007669"/>
    <property type="project" value="UniProtKB-KW"/>
</dbReference>
<dbReference type="GO" id="GO:0005737">
    <property type="term" value="C:cytoplasm"/>
    <property type="evidence" value="ECO:0007669"/>
    <property type="project" value="TreeGrafter"/>
</dbReference>
<evidence type="ECO:0000256" key="3">
    <source>
        <dbReference type="ARBA" id="ARBA00022670"/>
    </source>
</evidence>
<dbReference type="Pfam" id="PF17900">
    <property type="entry name" value="Peptidase_M1_N"/>
    <property type="match status" value="1"/>
</dbReference>
<dbReference type="InterPro" id="IPR001930">
    <property type="entry name" value="Peptidase_M1"/>
</dbReference>
<dbReference type="InterPro" id="IPR027268">
    <property type="entry name" value="Peptidase_M4/M1_CTD_sf"/>
</dbReference>
<dbReference type="InterPro" id="IPR034016">
    <property type="entry name" value="M1_APN-typ"/>
</dbReference>
<evidence type="ECO:0000256" key="5">
    <source>
        <dbReference type="ARBA" id="ARBA00022801"/>
    </source>
</evidence>
<evidence type="ECO:0000256" key="1">
    <source>
        <dbReference type="ARBA" id="ARBA00010136"/>
    </source>
</evidence>
<feature type="site" description="Transition state stabilizer" evidence="10">
    <location>
        <position position="395"/>
    </location>
</feature>
<keyword evidence="3 11" id="KW-0645">Protease</keyword>
<feature type="active site" description="Proton acceptor" evidence="8">
    <location>
        <position position="310"/>
    </location>
</feature>
<dbReference type="SUPFAM" id="SSF55486">
    <property type="entry name" value="Metalloproteases ('zincins'), catalytic domain"/>
    <property type="match status" value="1"/>
</dbReference>
<feature type="binding site" evidence="9">
    <location>
        <position position="332"/>
    </location>
    <ligand>
        <name>Zn(2+)</name>
        <dbReference type="ChEBI" id="CHEBI:29105"/>
        <note>catalytic</note>
    </ligand>
</feature>
<dbReference type="InterPro" id="IPR045357">
    <property type="entry name" value="Aminopeptidase_N-like_N"/>
</dbReference>
<dbReference type="GO" id="GO:0008270">
    <property type="term" value="F:zinc ion binding"/>
    <property type="evidence" value="ECO:0007669"/>
    <property type="project" value="UniProtKB-UniRule"/>
</dbReference>
<dbReference type="InterPro" id="IPR014782">
    <property type="entry name" value="Peptidase_M1_dom"/>
</dbReference>
<organism evidence="15">
    <name type="scientific">Phaeomonas parva</name>
    <dbReference type="NCBI Taxonomy" id="124430"/>
    <lineage>
        <taxon>Eukaryota</taxon>
        <taxon>Sar</taxon>
        <taxon>Stramenopiles</taxon>
        <taxon>Ochrophyta</taxon>
        <taxon>Pinguiophyceae</taxon>
        <taxon>Pinguiochrysidales</taxon>
        <taxon>Pinguiochrysidaceae</taxon>
        <taxon>Phaeomonas</taxon>
    </lineage>
</organism>
<accession>A0A7S1XT33</accession>
<dbReference type="InterPro" id="IPR050344">
    <property type="entry name" value="Peptidase_M1_aminopeptidases"/>
</dbReference>
<feature type="domain" description="Aminopeptidase N-like N-terminal" evidence="14">
    <location>
        <begin position="18"/>
        <end position="202"/>
    </location>
</feature>
<evidence type="ECO:0000256" key="8">
    <source>
        <dbReference type="PIRSR" id="PIRSR634016-1"/>
    </source>
</evidence>
<dbReference type="CDD" id="cd09601">
    <property type="entry name" value="M1_APN-Q_like"/>
    <property type="match status" value="1"/>
</dbReference>
<feature type="binding site" evidence="9">
    <location>
        <position position="309"/>
    </location>
    <ligand>
        <name>Zn(2+)</name>
        <dbReference type="ChEBI" id="CHEBI:29105"/>
        <note>catalytic</note>
    </ligand>
</feature>
<dbReference type="Gene3D" id="1.25.50.20">
    <property type="match status" value="1"/>
</dbReference>
<keyword evidence="7 11" id="KW-0482">Metalloprotease</keyword>
<dbReference type="AlphaFoldDB" id="A0A7S1XT33"/>
<comment type="similarity">
    <text evidence="1 11">Belongs to the peptidase M1 family.</text>
</comment>
<feature type="domain" description="Peptidase M1 membrane alanine aminopeptidase" evidence="12">
    <location>
        <begin position="237"/>
        <end position="454"/>
    </location>
</feature>
<feature type="binding site" evidence="9">
    <location>
        <position position="313"/>
    </location>
    <ligand>
        <name>Zn(2+)</name>
        <dbReference type="ChEBI" id="CHEBI:29105"/>
        <note>catalytic</note>
    </ligand>
</feature>
<dbReference type="FunFam" id="2.60.40.1730:FF:000002">
    <property type="entry name" value="Aminopeptidase"/>
    <property type="match status" value="1"/>
</dbReference>
<dbReference type="Pfam" id="PF11838">
    <property type="entry name" value="ERAP1_C"/>
    <property type="match status" value="1"/>
</dbReference>
<dbReference type="GO" id="GO:0005615">
    <property type="term" value="C:extracellular space"/>
    <property type="evidence" value="ECO:0007669"/>
    <property type="project" value="TreeGrafter"/>
</dbReference>
<dbReference type="PANTHER" id="PTHR11533">
    <property type="entry name" value="PROTEASE M1 ZINC METALLOPROTEASE"/>
    <property type="match status" value="1"/>
</dbReference>